<dbReference type="InterPro" id="IPR000477">
    <property type="entry name" value="RT_dom"/>
</dbReference>
<keyword evidence="9" id="KW-0808">Transferase</keyword>
<keyword evidence="3" id="KW-0862">Zinc</keyword>
<dbReference type="Pfam" id="PF00078">
    <property type="entry name" value="RVT_1"/>
    <property type="match status" value="1"/>
</dbReference>
<evidence type="ECO:0000256" key="6">
    <source>
        <dbReference type="SAM" id="SignalP"/>
    </source>
</evidence>
<dbReference type="InterPro" id="IPR019786">
    <property type="entry name" value="Zinc_finger_PHD-type_CS"/>
</dbReference>
<evidence type="ECO:0000313" key="9">
    <source>
        <dbReference type="EMBL" id="JAR88101.1"/>
    </source>
</evidence>
<dbReference type="PROSITE" id="PS01359">
    <property type="entry name" value="ZF_PHD_1"/>
    <property type="match status" value="1"/>
</dbReference>
<dbReference type="SUPFAM" id="SSF56672">
    <property type="entry name" value="DNA/RNA polymerases"/>
    <property type="match status" value="1"/>
</dbReference>
<evidence type="ECO:0000256" key="1">
    <source>
        <dbReference type="ARBA" id="ARBA00022723"/>
    </source>
</evidence>
<evidence type="ECO:0000259" key="7">
    <source>
        <dbReference type="PROSITE" id="PS50016"/>
    </source>
</evidence>
<dbReference type="SUPFAM" id="SSF57903">
    <property type="entry name" value="FYVE/PHD zinc finger"/>
    <property type="match status" value="1"/>
</dbReference>
<keyword evidence="9" id="KW-0695">RNA-directed DNA polymerase</keyword>
<organism evidence="9">
    <name type="scientific">Ixodes ricinus</name>
    <name type="common">Common tick</name>
    <name type="synonym">Acarus ricinus</name>
    <dbReference type="NCBI Taxonomy" id="34613"/>
    <lineage>
        <taxon>Eukaryota</taxon>
        <taxon>Metazoa</taxon>
        <taxon>Ecdysozoa</taxon>
        <taxon>Arthropoda</taxon>
        <taxon>Chelicerata</taxon>
        <taxon>Arachnida</taxon>
        <taxon>Acari</taxon>
        <taxon>Parasitiformes</taxon>
        <taxon>Ixodida</taxon>
        <taxon>Ixodoidea</taxon>
        <taxon>Ixodidae</taxon>
        <taxon>Ixodinae</taxon>
        <taxon>Ixodes</taxon>
    </lineage>
</organism>
<evidence type="ECO:0000256" key="4">
    <source>
        <dbReference type="PROSITE-ProRule" id="PRU00146"/>
    </source>
</evidence>
<evidence type="ECO:0000259" key="8">
    <source>
        <dbReference type="PROSITE" id="PS50878"/>
    </source>
</evidence>
<dbReference type="CDD" id="cd01650">
    <property type="entry name" value="RT_nLTR_like"/>
    <property type="match status" value="1"/>
</dbReference>
<dbReference type="Gene3D" id="3.30.40.10">
    <property type="entry name" value="Zinc/RING finger domain, C3HC4 (zinc finger)"/>
    <property type="match status" value="1"/>
</dbReference>
<feature type="compositionally biased region" description="Polar residues" evidence="5">
    <location>
        <begin position="166"/>
        <end position="179"/>
    </location>
</feature>
<feature type="domain" description="PHD-type" evidence="7">
    <location>
        <begin position="99"/>
        <end position="155"/>
    </location>
</feature>
<proteinExistence type="predicted"/>
<protein>
    <submittedName>
        <fullName evidence="9">Putative rna-directed dna polymerase from mobile element jockey-like protein</fullName>
    </submittedName>
</protein>
<keyword evidence="2 4" id="KW-0863">Zinc-finger</keyword>
<dbReference type="AlphaFoldDB" id="A0A147BBI1"/>
<feature type="signal peptide" evidence="6">
    <location>
        <begin position="1"/>
        <end position="22"/>
    </location>
</feature>
<dbReference type="EMBL" id="GEGO01007303">
    <property type="protein sequence ID" value="JAR88101.1"/>
    <property type="molecule type" value="Transcribed_RNA"/>
</dbReference>
<keyword evidence="1" id="KW-0479">Metal-binding</keyword>
<dbReference type="InterPro" id="IPR036691">
    <property type="entry name" value="Endo/exonu/phosph_ase_sf"/>
</dbReference>
<dbReference type="GO" id="GO:0008270">
    <property type="term" value="F:zinc ion binding"/>
    <property type="evidence" value="ECO:0007669"/>
    <property type="project" value="UniProtKB-KW"/>
</dbReference>
<dbReference type="PROSITE" id="PS50878">
    <property type="entry name" value="RT_POL"/>
    <property type="match status" value="1"/>
</dbReference>
<dbReference type="SUPFAM" id="SSF56219">
    <property type="entry name" value="DNase I-like"/>
    <property type="match status" value="1"/>
</dbReference>
<keyword evidence="6" id="KW-0732">Signal</keyword>
<dbReference type="Gene3D" id="3.60.10.10">
    <property type="entry name" value="Endonuclease/exonuclease/phosphatase"/>
    <property type="match status" value="1"/>
</dbReference>
<keyword evidence="9" id="KW-0548">Nucleotidyltransferase</keyword>
<dbReference type="InterPro" id="IPR005135">
    <property type="entry name" value="Endo/exonuclease/phosphatase"/>
</dbReference>
<name>A0A147BBI1_IXORI</name>
<sequence length="1145" mass="128259">MERAHAFAYLRLFLCFIALVRLRQRGPPSSLGHEHLLARPWSTAGSSSASSLAARGELLRWVGARPSGRPLPAGSIHRQPYLTWLLLIAGDVPPNPGPRPPCPRCSRSVYDNVAALQCDGCNAWHHRKCEDVSFALYRRLSSSTSEWFCAACQLPPFSDDLFPPEQSRTPTSITSSAKQPATEASPLTTVAPPPPTRLPSATKNSNLGIWFSNVRSLKNKLLDFRTLLLSYPDTIFAICETWLDSSTPDGLLVDVENFTIFRKDRASIGGGVLVAVPRHMTCRKRQDLEHDNLEAVFVEVSHHRGKMLLCCVYCPPNSQSASYDLLGDPLKRASMGKYLNICVLGDFNAHIDWMDPSAPIPSAPNDDMLLDIMETSGFLQVCVEPSYISHSGRTSFLDLAFVNNPMLVSSCSVESSLPGSDHHAIYLESLLKLPKSGQHARRIQQFSKTDGEHLQNLLHLAPWSLVTEETSVHDAYELWLDLFLAIEAECVPTRTVTGRQRSPWITQDIIRLSRKKRQLFKKARRTKNPLHLATAQQAQKSLKKQIYSAHRTYMESIAEKAILFPKLFWAYVNKQRKSSSRPEFSVDGNQVTEPGIIAELFSDHFSSVWTTSSNPPPELLNMSLTTRNVPITSLEICEEDVTEALQRINPSQQAGPDGVHPAFLRLCSHRVSPILAQLFTNSLRAGFVPRQWKTARITPIHKGNGLSKSLVSSYRPISTTSIVCRTMERIVNRHLLEHLEQHQLLSLHQYGFRPGRSCELALATIVHTISSSLDGRTPCELIQLDFKQAFDRVDHSILLKKLSDIGVSGNFLKWITSFLLGRTQRVVFGGEMSSLVEVMSGIPQGSVLGPTLFNIFIDDITRILRCTPLLYADDLTLVQPIRQPLDNLQLQMDLDNVFAWSGKNRLPLNTAKCTAMQISASRQRHLALPTFNLGGVNISRTTSTRLLGVRLDYRLGFSAHIAEVTSRARRMLGFVTRVSRGAGATTLRHLYTALVLPHLEYCAAVWDPLQATLTASLESVQRRAAYTILRWQFPHVPRYRDMATEDLMTRVGWNSLALRRSISSIRLLATCLLPGSAELPLARQLRRSRTGGLQPLFARTDRHRHTFLVRAVHLWRSLPSELTSDLTDKSDVKPLCREAVRHLKP</sequence>
<feature type="chain" id="PRO_5007542109" evidence="6">
    <location>
        <begin position="23"/>
        <end position="1145"/>
    </location>
</feature>
<reference evidence="9" key="1">
    <citation type="journal article" date="2018" name="PLoS Negl. Trop. Dis.">
        <title>Sialome diversity of ticks revealed by RNAseq of single tick salivary glands.</title>
        <authorList>
            <person name="Perner J."/>
            <person name="Kropackova S."/>
            <person name="Kopacek P."/>
            <person name="Ribeiro J.M."/>
        </authorList>
    </citation>
    <scope>NUCLEOTIDE SEQUENCE</scope>
    <source>
        <strain evidence="9">Siblings of single egg batch collected in Ceske Budejovice</strain>
        <tissue evidence="9">Salivary glands</tissue>
    </source>
</reference>
<feature type="domain" description="Reverse transcriptase" evidence="8">
    <location>
        <begin position="681"/>
        <end position="938"/>
    </location>
</feature>
<evidence type="ECO:0000256" key="5">
    <source>
        <dbReference type="SAM" id="MobiDB-lite"/>
    </source>
</evidence>
<dbReference type="GO" id="GO:0003964">
    <property type="term" value="F:RNA-directed DNA polymerase activity"/>
    <property type="evidence" value="ECO:0007669"/>
    <property type="project" value="UniProtKB-KW"/>
</dbReference>
<evidence type="ECO:0000256" key="2">
    <source>
        <dbReference type="ARBA" id="ARBA00022771"/>
    </source>
</evidence>
<feature type="region of interest" description="Disordered" evidence="5">
    <location>
        <begin position="161"/>
        <end position="200"/>
    </location>
</feature>
<dbReference type="PANTHER" id="PTHR33332">
    <property type="entry name" value="REVERSE TRANSCRIPTASE DOMAIN-CONTAINING PROTEIN"/>
    <property type="match status" value="1"/>
</dbReference>
<dbReference type="InterPro" id="IPR001965">
    <property type="entry name" value="Znf_PHD"/>
</dbReference>
<dbReference type="InterPro" id="IPR043502">
    <property type="entry name" value="DNA/RNA_pol_sf"/>
</dbReference>
<dbReference type="SMART" id="SM00249">
    <property type="entry name" value="PHD"/>
    <property type="match status" value="1"/>
</dbReference>
<accession>A0A147BBI1</accession>
<dbReference type="Pfam" id="PF14529">
    <property type="entry name" value="Exo_endo_phos_2"/>
    <property type="match status" value="1"/>
</dbReference>
<dbReference type="InterPro" id="IPR011011">
    <property type="entry name" value="Znf_FYVE_PHD"/>
</dbReference>
<dbReference type="InterPro" id="IPR013083">
    <property type="entry name" value="Znf_RING/FYVE/PHD"/>
</dbReference>
<dbReference type="InterPro" id="IPR019787">
    <property type="entry name" value="Znf_PHD-finger"/>
</dbReference>
<dbReference type="Pfam" id="PF00628">
    <property type="entry name" value="PHD"/>
    <property type="match status" value="1"/>
</dbReference>
<evidence type="ECO:0000256" key="3">
    <source>
        <dbReference type="ARBA" id="ARBA00022833"/>
    </source>
</evidence>
<dbReference type="PROSITE" id="PS50016">
    <property type="entry name" value="ZF_PHD_2"/>
    <property type="match status" value="1"/>
</dbReference>